<keyword evidence="3" id="KW-1185">Reference proteome</keyword>
<dbReference type="RefSeq" id="WP_091510420.1">
    <property type="nucleotide sequence ID" value="NZ_FNFH01000002.1"/>
</dbReference>
<feature type="transmembrane region" description="Helical" evidence="1">
    <location>
        <begin position="12"/>
        <end position="33"/>
    </location>
</feature>
<keyword evidence="1" id="KW-0812">Transmembrane</keyword>
<dbReference type="Pfam" id="PF18926">
    <property type="entry name" value="DUF5676"/>
    <property type="match status" value="1"/>
</dbReference>
<dbReference type="Proteomes" id="UP000199305">
    <property type="component" value="Unassembled WGS sequence"/>
</dbReference>
<sequence>MKLNAAKFGLAAAISFGVAWIICALLVMLMPGMMMSMSGHMVHMELAGMGWHLTLAGVLIGLVAWSVSAGFVGWLLAWIYNRLI</sequence>
<dbReference type="OrthoDB" id="7605427at2"/>
<reference evidence="3" key="1">
    <citation type="submission" date="2016-10" db="EMBL/GenBank/DDBJ databases">
        <authorList>
            <person name="Varghese N."/>
            <person name="Submissions S."/>
        </authorList>
    </citation>
    <scope>NUCLEOTIDE SEQUENCE [LARGE SCALE GENOMIC DNA]</scope>
    <source>
        <strain evidence="3">CGMCC 1.10658</strain>
    </source>
</reference>
<organism evidence="2 3">
    <name type="scientific">Microbulbifer yueqingensis</name>
    <dbReference type="NCBI Taxonomy" id="658219"/>
    <lineage>
        <taxon>Bacteria</taxon>
        <taxon>Pseudomonadati</taxon>
        <taxon>Pseudomonadota</taxon>
        <taxon>Gammaproteobacteria</taxon>
        <taxon>Cellvibrionales</taxon>
        <taxon>Microbulbiferaceae</taxon>
        <taxon>Microbulbifer</taxon>
    </lineage>
</organism>
<keyword evidence="1" id="KW-1133">Transmembrane helix</keyword>
<protein>
    <submittedName>
        <fullName evidence="2">Uncharacterized protein</fullName>
    </submittedName>
</protein>
<gene>
    <name evidence="2" type="ORF">SAMN05216212_1333</name>
</gene>
<feature type="transmembrane region" description="Helical" evidence="1">
    <location>
        <begin position="53"/>
        <end position="80"/>
    </location>
</feature>
<name>A0A1G8Y2J8_9GAMM</name>
<evidence type="ECO:0000313" key="2">
    <source>
        <dbReference type="EMBL" id="SDJ97011.1"/>
    </source>
</evidence>
<evidence type="ECO:0000256" key="1">
    <source>
        <dbReference type="SAM" id="Phobius"/>
    </source>
</evidence>
<accession>A0A1G8Y2J8</accession>
<evidence type="ECO:0000313" key="3">
    <source>
        <dbReference type="Proteomes" id="UP000199305"/>
    </source>
</evidence>
<dbReference type="EMBL" id="FNFH01000002">
    <property type="protein sequence ID" value="SDJ97011.1"/>
    <property type="molecule type" value="Genomic_DNA"/>
</dbReference>
<keyword evidence="1" id="KW-0472">Membrane</keyword>
<proteinExistence type="predicted"/>
<dbReference type="InterPro" id="IPR044020">
    <property type="entry name" value="DUF5676"/>
</dbReference>
<dbReference type="AlphaFoldDB" id="A0A1G8Y2J8"/>